<gene>
    <name evidence="2" type="ORF">NE237_022537</name>
</gene>
<dbReference type="EMBL" id="JAMYWD010000008">
    <property type="protein sequence ID" value="KAJ4962598.1"/>
    <property type="molecule type" value="Genomic_DNA"/>
</dbReference>
<organism evidence="2 3">
    <name type="scientific">Protea cynaroides</name>
    <dbReference type="NCBI Taxonomy" id="273540"/>
    <lineage>
        <taxon>Eukaryota</taxon>
        <taxon>Viridiplantae</taxon>
        <taxon>Streptophyta</taxon>
        <taxon>Embryophyta</taxon>
        <taxon>Tracheophyta</taxon>
        <taxon>Spermatophyta</taxon>
        <taxon>Magnoliopsida</taxon>
        <taxon>Proteales</taxon>
        <taxon>Proteaceae</taxon>
        <taxon>Protea</taxon>
    </lineage>
</organism>
<protein>
    <submittedName>
        <fullName evidence="2">Uncharacterized protein</fullName>
    </submittedName>
</protein>
<dbReference type="AlphaFoldDB" id="A0A9Q0K5X3"/>
<name>A0A9Q0K5X3_9MAGN</name>
<evidence type="ECO:0000313" key="2">
    <source>
        <dbReference type="EMBL" id="KAJ4962598.1"/>
    </source>
</evidence>
<sequence>MPELVEFYNSMLRRDSRRDSGAGVYDVPVSVSARNLIGEIENRSAHLLAKRKKKRWRKQSAGENVGGDEEGDGEIGEKEAEIGGRFYEEGYVDVSATEKKNC</sequence>
<evidence type="ECO:0000313" key="3">
    <source>
        <dbReference type="Proteomes" id="UP001141806"/>
    </source>
</evidence>
<feature type="region of interest" description="Disordered" evidence="1">
    <location>
        <begin position="55"/>
        <end position="79"/>
    </location>
</feature>
<accession>A0A9Q0K5X3</accession>
<reference evidence="2" key="1">
    <citation type="journal article" date="2023" name="Plant J.">
        <title>The genome of the king protea, Protea cynaroides.</title>
        <authorList>
            <person name="Chang J."/>
            <person name="Duong T.A."/>
            <person name="Schoeman C."/>
            <person name="Ma X."/>
            <person name="Roodt D."/>
            <person name="Barker N."/>
            <person name="Li Z."/>
            <person name="Van de Peer Y."/>
            <person name="Mizrachi E."/>
        </authorList>
    </citation>
    <scope>NUCLEOTIDE SEQUENCE</scope>
    <source>
        <tissue evidence="2">Young leaves</tissue>
    </source>
</reference>
<keyword evidence="3" id="KW-1185">Reference proteome</keyword>
<proteinExistence type="predicted"/>
<evidence type="ECO:0000256" key="1">
    <source>
        <dbReference type="SAM" id="MobiDB-lite"/>
    </source>
</evidence>
<dbReference type="OrthoDB" id="1939082at2759"/>
<dbReference type="Proteomes" id="UP001141806">
    <property type="component" value="Unassembled WGS sequence"/>
</dbReference>
<comment type="caution">
    <text evidence="2">The sequence shown here is derived from an EMBL/GenBank/DDBJ whole genome shotgun (WGS) entry which is preliminary data.</text>
</comment>